<dbReference type="AlphaFoldDB" id="A0A7J7IXC0"/>
<reference evidence="6" key="1">
    <citation type="submission" date="2020-06" db="EMBL/GenBank/DDBJ databases">
        <title>Draft genome of Bugula neritina, a colonial animal packing powerful symbionts and potential medicines.</title>
        <authorList>
            <person name="Rayko M."/>
        </authorList>
    </citation>
    <scope>NUCLEOTIDE SEQUENCE [LARGE SCALE GENOMIC DNA]</scope>
    <source>
        <strain evidence="6">Kwan_BN1</strain>
    </source>
</reference>
<keyword evidence="7" id="KW-1185">Reference proteome</keyword>
<dbReference type="InterPro" id="IPR036259">
    <property type="entry name" value="MFS_trans_sf"/>
</dbReference>
<accession>A0A7J7IXC0</accession>
<evidence type="ECO:0000256" key="5">
    <source>
        <dbReference type="SAM" id="Phobius"/>
    </source>
</evidence>
<name>A0A7J7IXC0_BUGNE</name>
<dbReference type="GO" id="GO:0061513">
    <property type="term" value="F:glucose 6-phosphate:phosphate antiporter activity"/>
    <property type="evidence" value="ECO:0007669"/>
    <property type="project" value="TreeGrafter"/>
</dbReference>
<keyword evidence="4 5" id="KW-0472">Membrane</keyword>
<feature type="transmembrane region" description="Helical" evidence="5">
    <location>
        <begin position="122"/>
        <end position="143"/>
    </location>
</feature>
<feature type="transmembrane region" description="Helical" evidence="5">
    <location>
        <begin position="57"/>
        <end position="76"/>
    </location>
</feature>
<evidence type="ECO:0000256" key="4">
    <source>
        <dbReference type="ARBA" id="ARBA00023136"/>
    </source>
</evidence>
<evidence type="ECO:0000256" key="2">
    <source>
        <dbReference type="ARBA" id="ARBA00022692"/>
    </source>
</evidence>
<dbReference type="SUPFAM" id="SSF103473">
    <property type="entry name" value="MFS general substrate transporter"/>
    <property type="match status" value="1"/>
</dbReference>
<dbReference type="OrthoDB" id="3639251at2759"/>
<dbReference type="InterPro" id="IPR051337">
    <property type="entry name" value="OPA_Antiporter"/>
</dbReference>
<dbReference type="GO" id="GO:0035435">
    <property type="term" value="P:phosphate ion transmembrane transport"/>
    <property type="evidence" value="ECO:0007669"/>
    <property type="project" value="TreeGrafter"/>
</dbReference>
<gene>
    <name evidence="6" type="ORF">EB796_023117</name>
</gene>
<dbReference type="EMBL" id="VXIV02003293">
    <property type="protein sequence ID" value="KAF6018573.1"/>
    <property type="molecule type" value="Genomic_DNA"/>
</dbReference>
<dbReference type="Proteomes" id="UP000593567">
    <property type="component" value="Unassembled WGS sequence"/>
</dbReference>
<keyword evidence="3 5" id="KW-1133">Transmembrane helix</keyword>
<proteinExistence type="predicted"/>
<evidence type="ECO:0000313" key="6">
    <source>
        <dbReference type="EMBL" id="KAF6018573.1"/>
    </source>
</evidence>
<protein>
    <submittedName>
        <fullName evidence="6">SLC37A4</fullName>
    </submittedName>
</protein>
<sequence length="217" mass="23535">MIVATDGHWSDLTGSELMQLLVITNFLLHVVKSSCVEWGQTYLIEQRGMSYHSTESYLTSMEFGGMVGCILFGIATDVMLRKGYYYGSGKSLRLNVVQYCVAGACLSLNLFLFTIDPETSKTYMLVLGFFMGFCTQTAISLLVTVSVEVAPIKIVGVAHAFISLSGSGIDISSTLLSSEEFFSLDGVDNCGVSLEIGDSLRKSEFSSDKSVTVVKSL</sequence>
<evidence type="ECO:0000256" key="3">
    <source>
        <dbReference type="ARBA" id="ARBA00022989"/>
    </source>
</evidence>
<dbReference type="PANTHER" id="PTHR43826">
    <property type="entry name" value="GLUCOSE-6-PHOSPHATE EXCHANGER SLC37A4"/>
    <property type="match status" value="1"/>
</dbReference>
<evidence type="ECO:0000256" key="1">
    <source>
        <dbReference type="ARBA" id="ARBA00004127"/>
    </source>
</evidence>
<keyword evidence="2 5" id="KW-0812">Transmembrane</keyword>
<dbReference type="GO" id="GO:0005789">
    <property type="term" value="C:endoplasmic reticulum membrane"/>
    <property type="evidence" value="ECO:0007669"/>
    <property type="project" value="TreeGrafter"/>
</dbReference>
<feature type="transmembrane region" description="Helical" evidence="5">
    <location>
        <begin position="96"/>
        <end position="115"/>
    </location>
</feature>
<dbReference type="PANTHER" id="PTHR43826:SF3">
    <property type="entry name" value="GLUCOSE-6-PHOSPHATE EXCHANGER SLC37A4"/>
    <property type="match status" value="1"/>
</dbReference>
<organism evidence="6 7">
    <name type="scientific">Bugula neritina</name>
    <name type="common">Brown bryozoan</name>
    <name type="synonym">Sertularia neritina</name>
    <dbReference type="NCBI Taxonomy" id="10212"/>
    <lineage>
        <taxon>Eukaryota</taxon>
        <taxon>Metazoa</taxon>
        <taxon>Spiralia</taxon>
        <taxon>Lophotrochozoa</taxon>
        <taxon>Bryozoa</taxon>
        <taxon>Gymnolaemata</taxon>
        <taxon>Cheilostomatida</taxon>
        <taxon>Flustrina</taxon>
        <taxon>Buguloidea</taxon>
        <taxon>Bugulidae</taxon>
        <taxon>Bugula</taxon>
    </lineage>
</organism>
<evidence type="ECO:0000313" key="7">
    <source>
        <dbReference type="Proteomes" id="UP000593567"/>
    </source>
</evidence>
<comment type="caution">
    <text evidence="6">The sequence shown here is derived from an EMBL/GenBank/DDBJ whole genome shotgun (WGS) entry which is preliminary data.</text>
</comment>
<comment type="subcellular location">
    <subcellularLocation>
        <location evidence="1">Endomembrane system</location>
        <topology evidence="1">Multi-pass membrane protein</topology>
    </subcellularLocation>
</comment>
<dbReference type="Gene3D" id="1.20.1250.20">
    <property type="entry name" value="MFS general substrate transporter like domains"/>
    <property type="match status" value="1"/>
</dbReference>